<proteinExistence type="predicted"/>
<keyword evidence="3" id="KW-1185">Reference proteome</keyword>
<evidence type="ECO:0000256" key="1">
    <source>
        <dbReference type="SAM" id="Phobius"/>
    </source>
</evidence>
<dbReference type="InterPro" id="IPR053258">
    <property type="entry name" value="Ca-permeable_cation_channel"/>
</dbReference>
<reference evidence="2 3" key="1">
    <citation type="journal article" date="2022" name="G3 (Bethesda)">
        <title>Whole-genome sequence and methylome profiling of the almond [Prunus dulcis (Mill.) D.A. Webb] cultivar 'Nonpareil'.</title>
        <authorList>
            <person name="D'Amico-Willman K.M."/>
            <person name="Ouma W.Z."/>
            <person name="Meulia T."/>
            <person name="Sideli G.M."/>
            <person name="Gradziel T.M."/>
            <person name="Fresnedo-Ramirez J."/>
        </authorList>
    </citation>
    <scope>NUCLEOTIDE SEQUENCE [LARGE SCALE GENOMIC DNA]</scope>
    <source>
        <strain evidence="2">Clone GOH B32 T37-40</strain>
    </source>
</reference>
<sequence>MLGMLLQLKRGAEIGSLFDAEYVTVVALIVVLFLYISSLAAVNILEAHITSDLGEFMNKISLLSGILTSILLLLILVPAFGWFALVLWTACLVTVVTKSY</sequence>
<dbReference type="EMBL" id="JAJFAZ020000003">
    <property type="protein sequence ID" value="KAI5340898.1"/>
    <property type="molecule type" value="Genomic_DNA"/>
</dbReference>
<feature type="transmembrane region" description="Helical" evidence="1">
    <location>
        <begin position="21"/>
        <end position="45"/>
    </location>
</feature>
<evidence type="ECO:0000313" key="2">
    <source>
        <dbReference type="EMBL" id="KAI5340898.1"/>
    </source>
</evidence>
<accession>A0AAD4ZD83</accession>
<keyword evidence="1" id="KW-0472">Membrane</keyword>
<dbReference type="Proteomes" id="UP001054821">
    <property type="component" value="Chromosome 3"/>
</dbReference>
<keyword evidence="1" id="KW-0812">Transmembrane</keyword>
<dbReference type="PANTHER" id="PTHR34115">
    <property type="entry name" value="PROTEIN, PUTATIVE-RELATED"/>
    <property type="match status" value="1"/>
</dbReference>
<protein>
    <submittedName>
        <fullName evidence="2">Uncharacterized protein</fullName>
    </submittedName>
</protein>
<feature type="transmembrane region" description="Helical" evidence="1">
    <location>
        <begin position="65"/>
        <end position="96"/>
    </location>
</feature>
<organism evidence="2 3">
    <name type="scientific">Prunus dulcis</name>
    <name type="common">Almond</name>
    <name type="synonym">Amygdalus dulcis</name>
    <dbReference type="NCBI Taxonomy" id="3755"/>
    <lineage>
        <taxon>Eukaryota</taxon>
        <taxon>Viridiplantae</taxon>
        <taxon>Streptophyta</taxon>
        <taxon>Embryophyta</taxon>
        <taxon>Tracheophyta</taxon>
        <taxon>Spermatophyta</taxon>
        <taxon>Magnoliopsida</taxon>
        <taxon>eudicotyledons</taxon>
        <taxon>Gunneridae</taxon>
        <taxon>Pentapetalae</taxon>
        <taxon>rosids</taxon>
        <taxon>fabids</taxon>
        <taxon>Rosales</taxon>
        <taxon>Rosaceae</taxon>
        <taxon>Amygdaloideae</taxon>
        <taxon>Amygdaleae</taxon>
        <taxon>Prunus</taxon>
    </lineage>
</organism>
<dbReference type="PANTHER" id="PTHR34115:SF13">
    <property type="entry name" value="RPB1A"/>
    <property type="match status" value="1"/>
</dbReference>
<name>A0AAD4ZD83_PRUDU</name>
<keyword evidence="1" id="KW-1133">Transmembrane helix</keyword>
<gene>
    <name evidence="2" type="ORF">L3X38_020172</name>
</gene>
<dbReference type="AlphaFoldDB" id="A0AAD4ZD83"/>
<evidence type="ECO:0000313" key="3">
    <source>
        <dbReference type="Proteomes" id="UP001054821"/>
    </source>
</evidence>
<comment type="caution">
    <text evidence="2">The sequence shown here is derived from an EMBL/GenBank/DDBJ whole genome shotgun (WGS) entry which is preliminary data.</text>
</comment>